<dbReference type="Pfam" id="PF00801">
    <property type="entry name" value="PKD"/>
    <property type="match status" value="1"/>
</dbReference>
<dbReference type="EMBL" id="JABAHZ010000014">
    <property type="protein sequence ID" value="NLR82919.1"/>
    <property type="molecule type" value="Genomic_DNA"/>
</dbReference>
<comment type="caution">
    <text evidence="2">The sequence shown here is derived from an EMBL/GenBank/DDBJ whole genome shotgun (WGS) entry which is preliminary data.</text>
</comment>
<dbReference type="InterPro" id="IPR000601">
    <property type="entry name" value="PKD_dom"/>
</dbReference>
<dbReference type="Gene3D" id="2.60.40.10">
    <property type="entry name" value="Immunoglobulins"/>
    <property type="match status" value="1"/>
</dbReference>
<gene>
    <name evidence="2" type="ORF">HGH91_30180</name>
</gene>
<dbReference type="InterPro" id="IPR022409">
    <property type="entry name" value="PKD/Chitinase_dom"/>
</dbReference>
<evidence type="ECO:0000259" key="1">
    <source>
        <dbReference type="SMART" id="SM00089"/>
    </source>
</evidence>
<dbReference type="Proteomes" id="UP000552864">
    <property type="component" value="Unassembled WGS sequence"/>
</dbReference>
<dbReference type="SMART" id="SM00089">
    <property type="entry name" value="PKD"/>
    <property type="match status" value="1"/>
</dbReference>
<accession>A0A847SWX8</accession>
<proteinExistence type="predicted"/>
<evidence type="ECO:0000313" key="2">
    <source>
        <dbReference type="EMBL" id="NLR82919.1"/>
    </source>
</evidence>
<dbReference type="Pfam" id="PF18962">
    <property type="entry name" value="Por_Secre_tail"/>
    <property type="match status" value="1"/>
</dbReference>
<name>A0A847SWX8_9BACT</name>
<keyword evidence="3" id="KW-1185">Reference proteome</keyword>
<organism evidence="2 3">
    <name type="scientific">Chitinophaga eiseniae</name>
    <dbReference type="NCBI Taxonomy" id="634771"/>
    <lineage>
        <taxon>Bacteria</taxon>
        <taxon>Pseudomonadati</taxon>
        <taxon>Bacteroidota</taxon>
        <taxon>Chitinophagia</taxon>
        <taxon>Chitinophagales</taxon>
        <taxon>Chitinophagaceae</taxon>
        <taxon>Chitinophaga</taxon>
    </lineage>
</organism>
<dbReference type="NCBIfam" id="TIGR04183">
    <property type="entry name" value="Por_Secre_tail"/>
    <property type="match status" value="1"/>
</dbReference>
<feature type="domain" description="PKD/Chitinase" evidence="1">
    <location>
        <begin position="751"/>
        <end position="838"/>
    </location>
</feature>
<dbReference type="SUPFAM" id="SSF49299">
    <property type="entry name" value="PKD domain"/>
    <property type="match status" value="1"/>
</dbReference>
<dbReference type="Gene3D" id="2.60.120.200">
    <property type="match status" value="1"/>
</dbReference>
<sequence length="1420" mass="151965">MQKPNANYFSIKKKFDRYMKQHPLVDGPKETGEEWFRNNIYYLDSKGRVQAPPAFNYQRLRAGVASASTVTDTMAGDWHMTGPRNQTLQDGFTRGGFSYCVRMDPTNTQKMFISFQTGGLWVSSNGGIAWQLTDGNMPDNSYFDIIPCAANPNIVYAISKSAVIKSTDGGYTWATTGLNSSVSTYSSTQGYDIAVSPANPNMVVARWGNSLYRTMDGGTTWTSVLSALNNISADGYVNNTGGILEWSNNDTSRVFCIDAVTGGQTATIYSSANQGGSFSSLASITIPTDIPKQDLRFIKIVTTTDQPSDVFALLNCGYSYLQLYKTDVSTGTTTLVRKNMVNNQGCDAVAMDINNSNNIIYGTYGEQNVHYSTDNGQTFAASNQMHYDIRSIHIVSGKVMVGNDGETVVSSNKGATFFNVSSGISNIELWGFGASFKSDILAAGCNHGPLTVRDYAGNGGWYHLLGADQQNTDINPLDSVHVISRGYDAYYVTRTGIGTYTSVSGQVDPGREDWFNNLSYHPNLFNTIESHTAGNFPQPYQSTPTGDRLTWRNSLLRSNDNGLTVNSLVHTFSDRLMSEKICMRDTNRIYCIVSPANNHLWKTADGGATWTEITPGTSVTGANVRNISDVAVSDMNANEIWVTYSGVQNTCKVLHSTDGGATYTNLTTSTLGSYPIAKIIFQRGTNGGVYVGNKSGVFYRNNSMSDWTLLGTGLPMLEVRNMFINYYKGKLLIGTSRGAWDHDLYEHSSTTAQISASTKKPNCQSPKVQFRDYSVVSSGGSGATYSWQFPGGTPSTSTSETPLVNYFGASPGSYDVTLTVTDQYGTSTQTLSGFITYDSTGCCQSTAPGWSSEDIGGPSIAGTTCYQSTLNRFTVKASGADIWNTSDQFRFNDTTLNGDGQIIAKVSSLSGSSGWTKAGVMIRDTTTAGSKQVFITVTPSYGVNMQYRSSTNGSSSSKQGASGATAPYWVKLIRGGNLFTSYTSADGINWTKVDTVTVVMKANVRIGLALTNHDNTGLATAVFDSVSISSSCIAITQQPVSAKTCIGNNATFSTTVTGTGNTYQWLSNNGNGWFNEGDGAWGDGTVTGSSTSTMVKGVNGSTQNGRQWRLQITNTSCGTILSNPVTLTVSGVAITSQPVSTTVCMGSNATFSADVAGANAAYQWQTYQGGTWINESDGAKPDGDVSGSTTPTLVKLVNSSTQNGKQWRLLVNNGFCSAVISDTVTLTVAGAAITTQPVSTTASIGTQVIFSATVAGTGNTYQWETNKGTGWYNEADGAWSDGTVTGSTTATLTKTVNASTQNGRQWRLDVISGCPKIVSNSATLTITQGALAAGHNISVSDTKEKIIVYPNPVYNVLTIAGLTEKKTIIIYNSAGVSIYRETSAAPTKTVNTDKWSNGAYILKITGTDGNTQTFKVVKNQ</sequence>
<dbReference type="InterPro" id="IPR013783">
    <property type="entry name" value="Ig-like_fold"/>
</dbReference>
<dbReference type="InterPro" id="IPR035986">
    <property type="entry name" value="PKD_dom_sf"/>
</dbReference>
<dbReference type="Gene3D" id="2.130.10.10">
    <property type="entry name" value="YVTN repeat-like/Quinoprotein amine dehydrogenase"/>
    <property type="match status" value="3"/>
</dbReference>
<dbReference type="RefSeq" id="WP_168742963.1">
    <property type="nucleotide sequence ID" value="NZ_JABAHZ010000014.1"/>
</dbReference>
<evidence type="ECO:0000313" key="3">
    <source>
        <dbReference type="Proteomes" id="UP000552864"/>
    </source>
</evidence>
<reference evidence="2 3" key="1">
    <citation type="submission" date="2020-04" db="EMBL/GenBank/DDBJ databases">
        <authorList>
            <person name="Yin C."/>
        </authorList>
    </citation>
    <scope>NUCLEOTIDE SEQUENCE [LARGE SCALE GENOMIC DNA]</scope>
    <source>
        <strain evidence="2 3">Ak56</strain>
    </source>
</reference>
<dbReference type="CDD" id="cd00146">
    <property type="entry name" value="PKD"/>
    <property type="match status" value="1"/>
</dbReference>
<dbReference type="InterPro" id="IPR026444">
    <property type="entry name" value="Secre_tail"/>
</dbReference>
<dbReference type="InterPro" id="IPR015943">
    <property type="entry name" value="WD40/YVTN_repeat-like_dom_sf"/>
</dbReference>
<protein>
    <submittedName>
        <fullName evidence="2">T9SS type A sorting domain-containing protein</fullName>
    </submittedName>
</protein>
<dbReference type="SUPFAM" id="SSF110296">
    <property type="entry name" value="Oligoxyloglucan reducing end-specific cellobiohydrolase"/>
    <property type="match status" value="2"/>
</dbReference>